<dbReference type="AlphaFoldDB" id="A0A4Y5Z169"/>
<name>A0A4Y5Z169_9GAMM</name>
<dbReference type="EMBL" id="CP041046">
    <property type="protein sequence ID" value="QDE38844.1"/>
    <property type="molecule type" value="Genomic_DNA"/>
</dbReference>
<organism evidence="1 2">
    <name type="scientific">Luteibacter pinisoli</name>
    <dbReference type="NCBI Taxonomy" id="2589080"/>
    <lineage>
        <taxon>Bacteria</taxon>
        <taxon>Pseudomonadati</taxon>
        <taxon>Pseudomonadota</taxon>
        <taxon>Gammaproteobacteria</taxon>
        <taxon>Lysobacterales</taxon>
        <taxon>Rhodanobacteraceae</taxon>
        <taxon>Luteibacter</taxon>
    </lineage>
</organism>
<dbReference type="Proteomes" id="UP000316093">
    <property type="component" value="Chromosome"/>
</dbReference>
<proteinExistence type="predicted"/>
<keyword evidence="2" id="KW-1185">Reference proteome</keyword>
<sequence>MALTCTAIRALARYCREAVGDCGPPKATVREAVELTSRQRLDLAAHVSAFWGRPMDCPCSLDLKPRHGYQSRIEKDGYSHEQCIAWLAAGCADHADISADQIGRPHLRAAWRGECGEKLYDIIVPIRTTADGKVYVDDVIPKGLAPLRRN</sequence>
<reference evidence="1 2" key="1">
    <citation type="submission" date="2019-06" db="EMBL/GenBank/DDBJ databases">
        <title>A complete genome sequence for Luteibacter pinisoli MAH-14.</title>
        <authorList>
            <person name="Baltrus D.A."/>
        </authorList>
    </citation>
    <scope>NUCLEOTIDE SEQUENCE [LARGE SCALE GENOMIC DNA]</scope>
    <source>
        <strain evidence="1 2">MAH-14</strain>
    </source>
</reference>
<protein>
    <submittedName>
        <fullName evidence="1">Uncharacterized protein</fullName>
    </submittedName>
</protein>
<dbReference type="KEGG" id="lpy:FIV34_06320"/>
<dbReference type="RefSeq" id="WP_139980760.1">
    <property type="nucleotide sequence ID" value="NZ_CP041046.1"/>
</dbReference>
<evidence type="ECO:0000313" key="1">
    <source>
        <dbReference type="EMBL" id="QDE38844.1"/>
    </source>
</evidence>
<accession>A0A4Y5Z169</accession>
<gene>
    <name evidence="1" type="ORF">FIV34_06320</name>
</gene>
<evidence type="ECO:0000313" key="2">
    <source>
        <dbReference type="Proteomes" id="UP000316093"/>
    </source>
</evidence>